<dbReference type="EMBL" id="WGGD01000005">
    <property type="protein sequence ID" value="MUN28746.1"/>
    <property type="molecule type" value="Genomic_DNA"/>
</dbReference>
<keyword evidence="1 6" id="KW-0489">Methyltransferase</keyword>
<dbReference type="InterPro" id="IPR049560">
    <property type="entry name" value="MeTrfase_RsmB-F_NOP2_cat"/>
</dbReference>
<sequence length="369" mass="42995">MSGWEKRFLKSFLFYAENGYPFQVSIKKAKEDIKLKKVDWNELEKEARSFLLSYFSLKGRKRTEKVDYWLKNKDHLQPFLPEWMEEELRRYIDIKCLLNSLKKRNLWIRVNTLKISYEKAEKELEEHGVLIEQDKDFPYLYKVIETKVNVSSLPLVKNLEVIIQDKASVAVVEELGPEKGDFLVDLSSSPGNKLSLYAMLTENDFRAIAIDVEEDRIDKEKRFLIKAGVDLNKVSLIQQDSSNLGLSRFSKGWKAMLDAPCSSSGMIYNDPTIIFSLRDKTKVIFYSNLQKKIMQEVSQFKPDLMVYSVCSLFPEEGENITEEYSDFSVNLRRTFSSAYSPTLGSRSTRLFPHLDGTNGFYISKFQFRQ</sequence>
<dbReference type="PROSITE" id="PS51686">
    <property type="entry name" value="SAM_MT_RSMB_NOP"/>
    <property type="match status" value="1"/>
</dbReference>
<dbReference type="OrthoDB" id="14725at2157"/>
<dbReference type="PANTHER" id="PTHR22807:SF70">
    <property type="entry name" value="TRNA_RRNA CYTOSINE-C5-METHYLASE, NOL1_NOP2_SUN FAMILY, FUSED TO N-TERMINAL NUSB REGULATOR DOMAIN"/>
    <property type="match status" value="1"/>
</dbReference>
<proteinExistence type="predicted"/>
<reference evidence="6 7" key="1">
    <citation type="submission" date="2019-10" db="EMBL/GenBank/DDBJ databases">
        <title>Sequencing and Assembly of Multiple Reported Metal-Biooxidizing Members of the Extremely Thermoacidophilic Archaeal Family Sulfolobaceae.</title>
        <authorList>
            <person name="Counts J.A."/>
            <person name="Kelly R.M."/>
        </authorList>
    </citation>
    <scope>NUCLEOTIDE SEQUENCE [LARGE SCALE GENOMIC DNA]</scope>
    <source>
        <strain evidence="6 7">DSM 6482</strain>
    </source>
</reference>
<protein>
    <submittedName>
        <fullName evidence="6">RsmB/NOP family class I SAM-dependent RNA methyltransferase</fullName>
    </submittedName>
</protein>
<dbReference type="GO" id="GO:0008173">
    <property type="term" value="F:RNA methyltransferase activity"/>
    <property type="evidence" value="ECO:0007669"/>
    <property type="project" value="InterPro"/>
</dbReference>
<accession>A0A6A9QID3</accession>
<comment type="caution">
    <text evidence="6">The sequence shown here is derived from an EMBL/GenBank/DDBJ whole genome shotgun (WGS) entry which is preliminary data.</text>
</comment>
<evidence type="ECO:0000259" key="5">
    <source>
        <dbReference type="PROSITE" id="PS51686"/>
    </source>
</evidence>
<dbReference type="InterPro" id="IPR023267">
    <property type="entry name" value="RCMT"/>
</dbReference>
<dbReference type="GO" id="GO:0001510">
    <property type="term" value="P:RNA methylation"/>
    <property type="evidence" value="ECO:0007669"/>
    <property type="project" value="InterPro"/>
</dbReference>
<dbReference type="PRINTS" id="PR02008">
    <property type="entry name" value="RCMTFAMILY"/>
</dbReference>
<keyword evidence="4" id="KW-0694">RNA-binding</keyword>
<evidence type="ECO:0000313" key="7">
    <source>
        <dbReference type="Proteomes" id="UP000470772"/>
    </source>
</evidence>
<dbReference type="GO" id="GO:0003723">
    <property type="term" value="F:RNA binding"/>
    <property type="evidence" value="ECO:0007669"/>
    <property type="project" value="UniProtKB-KW"/>
</dbReference>
<dbReference type="AlphaFoldDB" id="A0A6A9QID3"/>
<evidence type="ECO:0000256" key="1">
    <source>
        <dbReference type="ARBA" id="ARBA00022603"/>
    </source>
</evidence>
<dbReference type="PANTHER" id="PTHR22807">
    <property type="entry name" value="NOP2 YEAST -RELATED NOL1/NOP2/FMU SUN DOMAIN-CONTAINING"/>
    <property type="match status" value="1"/>
</dbReference>
<dbReference type="Proteomes" id="UP000470772">
    <property type="component" value="Unassembled WGS sequence"/>
</dbReference>
<dbReference type="InterPro" id="IPR001678">
    <property type="entry name" value="MeTrfase_RsmB-F_NOP2_dom"/>
</dbReference>
<keyword evidence="7" id="KW-1185">Reference proteome</keyword>
<keyword evidence="3" id="KW-0949">S-adenosyl-L-methionine</keyword>
<evidence type="ECO:0000256" key="2">
    <source>
        <dbReference type="ARBA" id="ARBA00022679"/>
    </source>
</evidence>
<dbReference type="InterPro" id="IPR029063">
    <property type="entry name" value="SAM-dependent_MTases_sf"/>
</dbReference>
<dbReference type="Gene3D" id="3.40.50.150">
    <property type="entry name" value="Vaccinia Virus protein VP39"/>
    <property type="match status" value="1"/>
</dbReference>
<evidence type="ECO:0000313" key="6">
    <source>
        <dbReference type="EMBL" id="MUN28746.1"/>
    </source>
</evidence>
<dbReference type="Pfam" id="PF01189">
    <property type="entry name" value="Methyltr_RsmB-F"/>
    <property type="match status" value="1"/>
</dbReference>
<dbReference type="RefSeq" id="WP_054837695.1">
    <property type="nucleotide sequence ID" value="NZ_BBBY01000001.1"/>
</dbReference>
<keyword evidence="2 6" id="KW-0808">Transferase</keyword>
<organism evidence="6 7">
    <name type="scientific">Sulfuracidifex metallicus DSM 6482 = JCM 9184</name>
    <dbReference type="NCBI Taxonomy" id="523847"/>
    <lineage>
        <taxon>Archaea</taxon>
        <taxon>Thermoproteota</taxon>
        <taxon>Thermoprotei</taxon>
        <taxon>Sulfolobales</taxon>
        <taxon>Sulfolobaceae</taxon>
        <taxon>Sulfuracidifex</taxon>
    </lineage>
</organism>
<name>A0A6A9QID3_SULME</name>
<dbReference type="SUPFAM" id="SSF53335">
    <property type="entry name" value="S-adenosyl-L-methionine-dependent methyltransferases"/>
    <property type="match status" value="1"/>
</dbReference>
<evidence type="ECO:0000256" key="4">
    <source>
        <dbReference type="ARBA" id="ARBA00022884"/>
    </source>
</evidence>
<evidence type="ECO:0000256" key="3">
    <source>
        <dbReference type="ARBA" id="ARBA00022691"/>
    </source>
</evidence>
<feature type="domain" description="SAM-dependent MTase RsmB/NOP-type" evidence="5">
    <location>
        <begin position="96"/>
        <end position="368"/>
    </location>
</feature>
<gene>
    <name evidence="6" type="ORF">GC250_04670</name>
</gene>